<organism evidence="2 3">
    <name type="scientific">Catenaria anguillulae PL171</name>
    <dbReference type="NCBI Taxonomy" id="765915"/>
    <lineage>
        <taxon>Eukaryota</taxon>
        <taxon>Fungi</taxon>
        <taxon>Fungi incertae sedis</taxon>
        <taxon>Blastocladiomycota</taxon>
        <taxon>Blastocladiomycetes</taxon>
        <taxon>Blastocladiales</taxon>
        <taxon>Catenariaceae</taxon>
        <taxon>Catenaria</taxon>
    </lineage>
</organism>
<keyword evidence="1" id="KW-0812">Transmembrane</keyword>
<reference evidence="2 3" key="1">
    <citation type="submission" date="2016-07" db="EMBL/GenBank/DDBJ databases">
        <title>Pervasive Adenine N6-methylation of Active Genes in Fungi.</title>
        <authorList>
            <consortium name="DOE Joint Genome Institute"/>
            <person name="Mondo S.J."/>
            <person name="Dannebaum R.O."/>
            <person name="Kuo R.C."/>
            <person name="Labutti K."/>
            <person name="Haridas S."/>
            <person name="Kuo A."/>
            <person name="Salamov A."/>
            <person name="Ahrendt S.R."/>
            <person name="Lipzen A."/>
            <person name="Sullivan W."/>
            <person name="Andreopoulos W.B."/>
            <person name="Clum A."/>
            <person name="Lindquist E."/>
            <person name="Daum C."/>
            <person name="Ramamoorthy G.K."/>
            <person name="Gryganskyi A."/>
            <person name="Culley D."/>
            <person name="Magnuson J.K."/>
            <person name="James T.Y."/>
            <person name="O'Malley M.A."/>
            <person name="Stajich J.E."/>
            <person name="Spatafora J.W."/>
            <person name="Visel A."/>
            <person name="Grigoriev I.V."/>
        </authorList>
    </citation>
    <scope>NUCLEOTIDE SEQUENCE [LARGE SCALE GENOMIC DNA]</scope>
    <source>
        <strain evidence="2 3">PL171</strain>
    </source>
</reference>
<gene>
    <name evidence="2" type="ORF">BCR44DRAFT_1424807</name>
</gene>
<accession>A0A1Y2I2Y4</accession>
<evidence type="ECO:0000256" key="1">
    <source>
        <dbReference type="SAM" id="Phobius"/>
    </source>
</evidence>
<evidence type="ECO:0000313" key="2">
    <source>
        <dbReference type="EMBL" id="ORZ40311.1"/>
    </source>
</evidence>
<keyword evidence="3" id="KW-1185">Reference proteome</keyword>
<name>A0A1Y2I2Y4_9FUNG</name>
<feature type="transmembrane region" description="Helical" evidence="1">
    <location>
        <begin position="12"/>
        <end position="30"/>
    </location>
</feature>
<sequence length="120" mass="13741">MFLDVSSFSARLRTAYATLIFLINFIQVILHMINLLFTPILFPLYQSGWALVIVRLFEFRSELEAPRTPQPFATLDNSRPQLQSVASVRRIPNAPGIHLCRQPSLGHVASRFQRQPHRLG</sequence>
<dbReference type="EMBL" id="MCFL01000003">
    <property type="protein sequence ID" value="ORZ40311.1"/>
    <property type="molecule type" value="Genomic_DNA"/>
</dbReference>
<proteinExistence type="predicted"/>
<comment type="caution">
    <text evidence="2">The sequence shown here is derived from an EMBL/GenBank/DDBJ whole genome shotgun (WGS) entry which is preliminary data.</text>
</comment>
<evidence type="ECO:0000313" key="3">
    <source>
        <dbReference type="Proteomes" id="UP000193411"/>
    </source>
</evidence>
<keyword evidence="1" id="KW-1133">Transmembrane helix</keyword>
<dbReference type="AlphaFoldDB" id="A0A1Y2I2Y4"/>
<keyword evidence="1" id="KW-0472">Membrane</keyword>
<protein>
    <submittedName>
        <fullName evidence="2">Uncharacterized protein</fullName>
    </submittedName>
</protein>
<dbReference type="Proteomes" id="UP000193411">
    <property type="component" value="Unassembled WGS sequence"/>
</dbReference>